<reference evidence="2" key="2">
    <citation type="journal article" date="2018" name="Nat. Commun.">
        <title>Tailed giant Tupanvirus possesses the most complete translational apparatus of the known virosphere.</title>
        <authorList>
            <person name="Abrahao J."/>
            <person name="Silva L."/>
            <person name="Silva L.S."/>
            <person name="Khalil J.Y.B."/>
            <person name="Rodrigues R."/>
            <person name="Arantes T."/>
            <person name="Assis F."/>
            <person name="Boratto P."/>
            <person name="Andrade M."/>
            <person name="Kroon E.G."/>
            <person name="Ribeiro B."/>
            <person name="Bergier I."/>
            <person name="Seligmann H."/>
            <person name="Ghigo E."/>
            <person name="Colson P."/>
            <person name="Levasseur A."/>
            <person name="Kroemer G."/>
            <person name="Raoult D."/>
            <person name="La Scola B."/>
        </authorList>
    </citation>
    <scope>NUCLEOTIDE SEQUENCE [LARGE SCALE GENOMIC DNA]</scope>
    <source>
        <strain evidence="2">Deep ocean</strain>
    </source>
</reference>
<accession>A0A6N1NNH0</accession>
<protein>
    <submittedName>
        <fullName evidence="2">Putative ORFan</fullName>
    </submittedName>
</protein>
<sequence length="130" mass="15238">MYIQPKMSNSLSHRRLLYSLIHDEMKKNHLDNAEMLDDILKKSKITIGHINLVQNIMYNATDNLENLKDLLSMMTIQYHSQSLSDNEKSNNNKKSDNKKSENDILSDDEILSDNEIKLNDEFMTVFKKMM</sequence>
<name>A0A6N1NNH0_9VIRU</name>
<dbReference type="KEGG" id="vg:80517749"/>
<feature type="compositionally biased region" description="Basic and acidic residues" evidence="1">
    <location>
        <begin position="85"/>
        <end position="102"/>
    </location>
</feature>
<proteinExistence type="predicted"/>
<dbReference type="RefSeq" id="YP_010781058.1">
    <property type="nucleotide sequence ID" value="NC_075038.1"/>
</dbReference>
<organism evidence="2">
    <name type="scientific">Tupanvirus deep ocean</name>
    <dbReference type="NCBI Taxonomy" id="2126984"/>
    <lineage>
        <taxon>Viruses</taxon>
        <taxon>Varidnaviria</taxon>
        <taxon>Bamfordvirae</taxon>
        <taxon>Nucleocytoviricota</taxon>
        <taxon>Megaviricetes</taxon>
        <taxon>Imitervirales</taxon>
        <taxon>Mimiviridae</taxon>
        <taxon>Megamimivirinae</taxon>
        <taxon>Tupanvirus</taxon>
        <taxon>Tupanvirus altamarinense</taxon>
    </lineage>
</organism>
<evidence type="ECO:0000313" key="2">
    <source>
        <dbReference type="EMBL" id="QKU34427.1"/>
    </source>
</evidence>
<feature type="region of interest" description="Disordered" evidence="1">
    <location>
        <begin position="81"/>
        <end position="106"/>
    </location>
</feature>
<dbReference type="EMBL" id="MF405918">
    <property type="protein sequence ID" value="QKU34427.1"/>
    <property type="molecule type" value="Genomic_DNA"/>
</dbReference>
<dbReference type="GeneID" id="80517749"/>
<reference evidence="2" key="1">
    <citation type="submission" date="2017-06" db="EMBL/GenBank/DDBJ databases">
        <authorList>
            <person name="Assis F.L."/>
            <person name="Abrahao J.S."/>
            <person name="Silva L."/>
            <person name="Khalil J.B."/>
            <person name="Rodrigues R."/>
            <person name="Silva L.S."/>
            <person name="Boratto P."/>
            <person name="Andrade M."/>
            <person name="Kroon E.G."/>
            <person name="Ribeiro B."/>
            <person name="Bergier I."/>
            <person name="Seligmann H."/>
            <person name="Ghigo E."/>
            <person name="Colson P."/>
            <person name="Levasseur A."/>
            <person name="Raoult D."/>
            <person name="Scola B.L."/>
        </authorList>
    </citation>
    <scope>NUCLEOTIDE SEQUENCE</scope>
    <source>
        <strain evidence="2">Deep ocean</strain>
    </source>
</reference>
<evidence type="ECO:0000256" key="1">
    <source>
        <dbReference type="SAM" id="MobiDB-lite"/>
    </source>
</evidence>